<dbReference type="Gene3D" id="3.40.50.720">
    <property type="entry name" value="NAD(P)-binding Rossmann-like Domain"/>
    <property type="match status" value="1"/>
</dbReference>
<name>A0AAN7UWU7_9PEZI</name>
<proteinExistence type="inferred from homology"/>
<protein>
    <recommendedName>
        <fullName evidence="2">NAD(P)-binding domain-containing protein</fullName>
    </recommendedName>
</protein>
<dbReference type="Proteomes" id="UP001305414">
    <property type="component" value="Unassembled WGS sequence"/>
</dbReference>
<dbReference type="InterPro" id="IPR036291">
    <property type="entry name" value="NAD(P)-bd_dom_sf"/>
</dbReference>
<dbReference type="Pfam" id="PF13460">
    <property type="entry name" value="NAD_binding_10"/>
    <property type="match status" value="1"/>
</dbReference>
<dbReference type="SUPFAM" id="SSF51735">
    <property type="entry name" value="NAD(P)-binding Rossmann-fold domains"/>
    <property type="match status" value="1"/>
</dbReference>
<evidence type="ECO:0000313" key="3">
    <source>
        <dbReference type="EMBL" id="KAK5632609.1"/>
    </source>
</evidence>
<gene>
    <name evidence="3" type="ORF">RRF57_008323</name>
</gene>
<comment type="caution">
    <text evidence="3">The sequence shown here is derived from an EMBL/GenBank/DDBJ whole genome shotgun (WGS) entry which is preliminary data.</text>
</comment>
<evidence type="ECO:0000259" key="2">
    <source>
        <dbReference type="Pfam" id="PF13460"/>
    </source>
</evidence>
<comment type="similarity">
    <text evidence="1">Belongs to the avfA family.</text>
</comment>
<dbReference type="EMBL" id="JAWHQM010000025">
    <property type="protein sequence ID" value="KAK5632609.1"/>
    <property type="molecule type" value="Genomic_DNA"/>
</dbReference>
<organism evidence="3 4">
    <name type="scientific">Xylaria bambusicola</name>
    <dbReference type="NCBI Taxonomy" id="326684"/>
    <lineage>
        <taxon>Eukaryota</taxon>
        <taxon>Fungi</taxon>
        <taxon>Dikarya</taxon>
        <taxon>Ascomycota</taxon>
        <taxon>Pezizomycotina</taxon>
        <taxon>Sordariomycetes</taxon>
        <taxon>Xylariomycetidae</taxon>
        <taxon>Xylariales</taxon>
        <taxon>Xylariaceae</taxon>
        <taxon>Xylaria</taxon>
    </lineage>
</organism>
<dbReference type="PANTHER" id="PTHR15020">
    <property type="entry name" value="FLAVIN REDUCTASE-RELATED"/>
    <property type="match status" value="1"/>
</dbReference>
<dbReference type="PANTHER" id="PTHR15020:SF50">
    <property type="entry name" value="UPF0659 PROTEIN YMR090W"/>
    <property type="match status" value="1"/>
</dbReference>
<evidence type="ECO:0000313" key="4">
    <source>
        <dbReference type="Proteomes" id="UP001305414"/>
    </source>
</evidence>
<accession>A0AAN7UWU7</accession>
<feature type="domain" description="NAD(P)-binding" evidence="2">
    <location>
        <begin position="44"/>
        <end position="253"/>
    </location>
</feature>
<dbReference type="AlphaFoldDB" id="A0AAN7UWU7"/>
<keyword evidence="4" id="KW-1185">Reference proteome</keyword>
<sequence>MTIALSPRSTSSFGFSSIATTPVVSYNTHYTAHVYIEMQLLVLGGSGRTGQLIIEEAISKGHNVVALVRSPSSLAAWPGLTVTQGTPMKREDIKRAFGASSTPPDAVLVALSLKRVSDSPFAAVSPDAPTRITDRNVAVEDSVANAISVMKDFGTKRITIMSQWGAGNSFNSMSFLFRAMFQHTNMKYGLAAHNALDEETRQADVEFVLVRACILADGEPAAVRIFPDDGKSIGFIPKITRASVAEFMVEACEKGDFVGKSPVISN</sequence>
<reference evidence="3 4" key="1">
    <citation type="submission" date="2023-10" db="EMBL/GenBank/DDBJ databases">
        <title>Draft genome sequence of Xylaria bambusicola isolate GMP-LS, the root and basal stem rot pathogen of sugarcane in Indonesia.</title>
        <authorList>
            <person name="Selvaraj P."/>
            <person name="Muralishankar V."/>
            <person name="Muruganantham S."/>
            <person name="Sp S."/>
            <person name="Haryani S."/>
            <person name="Lau K.J.X."/>
            <person name="Naqvi N.I."/>
        </authorList>
    </citation>
    <scope>NUCLEOTIDE SEQUENCE [LARGE SCALE GENOMIC DNA]</scope>
    <source>
        <strain evidence="3">GMP-LS</strain>
    </source>
</reference>
<dbReference type="InterPro" id="IPR016040">
    <property type="entry name" value="NAD(P)-bd_dom"/>
</dbReference>
<evidence type="ECO:0000256" key="1">
    <source>
        <dbReference type="ARBA" id="ARBA00038376"/>
    </source>
</evidence>